<evidence type="ECO:0000256" key="2">
    <source>
        <dbReference type="ARBA" id="ARBA00023125"/>
    </source>
</evidence>
<name>A0A3E4QIV3_9BACT</name>
<dbReference type="RefSeq" id="WP_117653842.1">
    <property type="nucleotide sequence ID" value="NZ_CABOGP010000063.1"/>
</dbReference>
<comment type="caution">
    <text evidence="3">The sequence shown here is derived from an EMBL/GenBank/DDBJ whole genome shotgun (WGS) entry which is preliminary data.</text>
</comment>
<dbReference type="GO" id="GO:0004519">
    <property type="term" value="F:endonuclease activity"/>
    <property type="evidence" value="ECO:0007669"/>
    <property type="project" value="UniProtKB-KW"/>
</dbReference>
<dbReference type="InterPro" id="IPR044946">
    <property type="entry name" value="Restrct_endonuc_typeI_TRD_sf"/>
</dbReference>
<dbReference type="PANTHER" id="PTHR30408:SF13">
    <property type="entry name" value="TYPE I RESTRICTION ENZYME HINDI SPECIFICITY SUBUNIT"/>
    <property type="match status" value="1"/>
</dbReference>
<sequence length="252" mass="28592">MQTAYHTYSSYQPLFHKNRRINDNLEQQAQALFKSWFVDNPDSNWANTSLSEVASFVGGYSYKSEELTDFSNVAMATIKNFGRNRGFKAEGFKGINPSAKLKECHCVNLFDILVAHTDLTQNADVIGNAELLLTCGKYNSIIFSMDLVKVLPKEIFPYKFLLAAMLKNKIFKGHCLGYINGTTVLHLNKKALPEFEIRKPSDSEAKIMNETLAPYYKRMAKLLQETDKLISLRDTLLPKLMSGEVKINETNN</sequence>
<dbReference type="PANTHER" id="PTHR30408">
    <property type="entry name" value="TYPE-1 RESTRICTION ENZYME ECOKI SPECIFICITY PROTEIN"/>
    <property type="match status" value="1"/>
</dbReference>
<dbReference type="EMBL" id="QSRD01000063">
    <property type="protein sequence ID" value="RGK96916.1"/>
    <property type="molecule type" value="Genomic_DNA"/>
</dbReference>
<dbReference type="Proteomes" id="UP000260835">
    <property type="component" value="Unassembled WGS sequence"/>
</dbReference>
<proteinExistence type="predicted"/>
<protein>
    <submittedName>
        <fullName evidence="3">Restriction endonuclease subunit S</fullName>
    </submittedName>
</protein>
<evidence type="ECO:0000313" key="4">
    <source>
        <dbReference type="Proteomes" id="UP000260835"/>
    </source>
</evidence>
<dbReference type="SUPFAM" id="SSF116734">
    <property type="entry name" value="DNA methylase specificity domain"/>
    <property type="match status" value="1"/>
</dbReference>
<keyword evidence="1" id="KW-0680">Restriction system</keyword>
<keyword evidence="3" id="KW-0540">Nuclease</keyword>
<dbReference type="GO" id="GO:0009307">
    <property type="term" value="P:DNA restriction-modification system"/>
    <property type="evidence" value="ECO:0007669"/>
    <property type="project" value="UniProtKB-KW"/>
</dbReference>
<evidence type="ECO:0000313" key="3">
    <source>
        <dbReference type="EMBL" id="RGK96916.1"/>
    </source>
</evidence>
<keyword evidence="3" id="KW-0378">Hydrolase</keyword>
<dbReference type="GO" id="GO:0003677">
    <property type="term" value="F:DNA binding"/>
    <property type="evidence" value="ECO:0007669"/>
    <property type="project" value="UniProtKB-KW"/>
</dbReference>
<dbReference type="InterPro" id="IPR052021">
    <property type="entry name" value="Type-I_RS_S_subunit"/>
</dbReference>
<organism evidence="3 4">
    <name type="scientific">Prevotella disiens</name>
    <dbReference type="NCBI Taxonomy" id="28130"/>
    <lineage>
        <taxon>Bacteria</taxon>
        <taxon>Pseudomonadati</taxon>
        <taxon>Bacteroidota</taxon>
        <taxon>Bacteroidia</taxon>
        <taxon>Bacteroidales</taxon>
        <taxon>Prevotellaceae</taxon>
        <taxon>Prevotella</taxon>
    </lineage>
</organism>
<accession>A0A3E4QIV3</accession>
<evidence type="ECO:0000256" key="1">
    <source>
        <dbReference type="ARBA" id="ARBA00022747"/>
    </source>
</evidence>
<keyword evidence="2" id="KW-0238">DNA-binding</keyword>
<gene>
    <name evidence="3" type="ORF">DXC89_08455</name>
</gene>
<keyword evidence="3" id="KW-0255">Endonuclease</keyword>
<dbReference type="AlphaFoldDB" id="A0A3E4QIV3"/>
<dbReference type="Gene3D" id="3.90.220.20">
    <property type="entry name" value="DNA methylase specificity domains"/>
    <property type="match status" value="1"/>
</dbReference>
<reference evidence="3 4" key="1">
    <citation type="submission" date="2018-08" db="EMBL/GenBank/DDBJ databases">
        <title>A genome reference for cultivated species of the human gut microbiota.</title>
        <authorList>
            <person name="Zou Y."/>
            <person name="Xue W."/>
            <person name="Luo G."/>
        </authorList>
    </citation>
    <scope>NUCLEOTIDE SEQUENCE [LARGE SCALE GENOMIC DNA]</scope>
    <source>
        <strain evidence="3 4">TF09-12</strain>
    </source>
</reference>